<dbReference type="PROSITE" id="PS51975">
    <property type="entry name" value="RNASE_H_2"/>
    <property type="match status" value="1"/>
</dbReference>
<dbReference type="CDD" id="cd07182">
    <property type="entry name" value="RNase_HII_bacteria_HII_like"/>
    <property type="match status" value="1"/>
</dbReference>
<dbReference type="InterPro" id="IPR024567">
    <property type="entry name" value="RNase_HII/HIII_dom"/>
</dbReference>
<dbReference type="Pfam" id="PF01351">
    <property type="entry name" value="RNase_HII"/>
    <property type="match status" value="1"/>
</dbReference>
<comment type="cofactor">
    <cofactor evidence="11">
        <name>Mn(2+)</name>
        <dbReference type="ChEBI" id="CHEBI:29035"/>
    </cofactor>
    <cofactor evidence="11">
        <name>Mg(2+)</name>
        <dbReference type="ChEBI" id="CHEBI:18420"/>
    </cofactor>
    <text evidence="11">Manganese or magnesium. Binds 1 divalent metal ion per monomer in the absence of substrate. May bind a second metal ion after substrate binding.</text>
</comment>
<proteinExistence type="inferred from homology"/>
<dbReference type="Gene3D" id="3.30.420.10">
    <property type="entry name" value="Ribonuclease H-like superfamily/Ribonuclease H"/>
    <property type="match status" value="1"/>
</dbReference>
<dbReference type="InterPro" id="IPR022898">
    <property type="entry name" value="RNase_HII"/>
</dbReference>
<evidence type="ECO:0000256" key="4">
    <source>
        <dbReference type="ARBA" id="ARBA00008378"/>
    </source>
</evidence>
<evidence type="ECO:0000256" key="6">
    <source>
        <dbReference type="ARBA" id="ARBA00022722"/>
    </source>
</evidence>
<gene>
    <name evidence="14" type="ORF">A2665_02940</name>
</gene>
<dbReference type="GO" id="GO:0003723">
    <property type="term" value="F:RNA binding"/>
    <property type="evidence" value="ECO:0007669"/>
    <property type="project" value="UniProtKB-UniRule"/>
</dbReference>
<organism evidence="14 15">
    <name type="scientific">Candidatus Zambryskibacteria bacterium RIFCSPHIGHO2_01_FULL_46_30</name>
    <dbReference type="NCBI Taxonomy" id="1802739"/>
    <lineage>
        <taxon>Bacteria</taxon>
        <taxon>Candidatus Zambryskiibacteriota</taxon>
    </lineage>
</organism>
<comment type="catalytic activity">
    <reaction evidence="1 11 12">
        <text>Endonucleolytic cleavage to 5'-phosphomonoester.</text>
        <dbReference type="EC" id="3.1.26.4"/>
    </reaction>
</comment>
<evidence type="ECO:0000256" key="8">
    <source>
        <dbReference type="ARBA" id="ARBA00022759"/>
    </source>
</evidence>
<keyword evidence="5" id="KW-0963">Cytoplasm</keyword>
<feature type="binding site" evidence="11">
    <location>
        <position position="16"/>
    </location>
    <ligand>
        <name>a divalent metal cation</name>
        <dbReference type="ChEBI" id="CHEBI:60240"/>
    </ligand>
</feature>
<keyword evidence="6 11" id="KW-0540">Nuclease</keyword>
<keyword evidence="10" id="KW-0464">Manganese</keyword>
<dbReference type="GO" id="GO:0046872">
    <property type="term" value="F:metal ion binding"/>
    <property type="evidence" value="ECO:0007669"/>
    <property type="project" value="UniProtKB-KW"/>
</dbReference>
<evidence type="ECO:0000256" key="9">
    <source>
        <dbReference type="ARBA" id="ARBA00022801"/>
    </source>
</evidence>
<name>A0A1G2T1V9_9BACT</name>
<feature type="binding site" evidence="11">
    <location>
        <position position="122"/>
    </location>
    <ligand>
        <name>a divalent metal cation</name>
        <dbReference type="ChEBI" id="CHEBI:60240"/>
    </ligand>
</feature>
<comment type="subcellular location">
    <subcellularLocation>
        <location evidence="3">Cytoplasm</location>
    </subcellularLocation>
</comment>
<dbReference type="PANTHER" id="PTHR10954">
    <property type="entry name" value="RIBONUCLEASE H2 SUBUNIT A"/>
    <property type="match status" value="1"/>
</dbReference>
<evidence type="ECO:0000313" key="15">
    <source>
        <dbReference type="Proteomes" id="UP000177746"/>
    </source>
</evidence>
<dbReference type="EC" id="3.1.26.4" evidence="12"/>
<evidence type="ECO:0000313" key="14">
    <source>
        <dbReference type="EMBL" id="OHA90998.1"/>
    </source>
</evidence>
<dbReference type="GO" id="GO:0004523">
    <property type="term" value="F:RNA-DNA hybrid ribonuclease activity"/>
    <property type="evidence" value="ECO:0007669"/>
    <property type="project" value="UniProtKB-UniRule"/>
</dbReference>
<evidence type="ECO:0000256" key="11">
    <source>
        <dbReference type="PROSITE-ProRule" id="PRU01319"/>
    </source>
</evidence>
<dbReference type="PANTHER" id="PTHR10954:SF23">
    <property type="entry name" value="RIBONUCLEASE"/>
    <property type="match status" value="1"/>
</dbReference>
<dbReference type="GO" id="GO:0043137">
    <property type="term" value="P:DNA replication, removal of RNA primer"/>
    <property type="evidence" value="ECO:0007669"/>
    <property type="project" value="TreeGrafter"/>
</dbReference>
<comment type="similarity">
    <text evidence="4">Belongs to the RNase HII family. RnhC subfamily.</text>
</comment>
<protein>
    <recommendedName>
        <fullName evidence="12">Ribonuclease</fullName>
        <ecNumber evidence="12">3.1.26.4</ecNumber>
    </recommendedName>
</protein>
<dbReference type="AlphaFoldDB" id="A0A1G2T1V9"/>
<dbReference type="NCBIfam" id="NF000595">
    <property type="entry name" value="PRK00015.1-3"/>
    <property type="match status" value="1"/>
</dbReference>
<evidence type="ECO:0000256" key="10">
    <source>
        <dbReference type="ARBA" id="ARBA00023211"/>
    </source>
</evidence>
<dbReference type="EMBL" id="MHVI01000023">
    <property type="protein sequence ID" value="OHA90998.1"/>
    <property type="molecule type" value="Genomic_DNA"/>
</dbReference>
<comment type="caution">
    <text evidence="14">The sequence shown here is derived from an EMBL/GenBank/DDBJ whole genome shotgun (WGS) entry which is preliminary data.</text>
</comment>
<accession>A0A1G2T1V9</accession>
<keyword evidence="7 11" id="KW-0479">Metal-binding</keyword>
<dbReference type="GO" id="GO:0005737">
    <property type="term" value="C:cytoplasm"/>
    <property type="evidence" value="ECO:0007669"/>
    <property type="project" value="UniProtKB-SubCell"/>
</dbReference>
<dbReference type="Proteomes" id="UP000177746">
    <property type="component" value="Unassembled WGS sequence"/>
</dbReference>
<evidence type="ECO:0000259" key="13">
    <source>
        <dbReference type="PROSITE" id="PS51975"/>
    </source>
</evidence>
<feature type="domain" description="RNase H type-2" evidence="13">
    <location>
        <begin position="9"/>
        <end position="210"/>
    </location>
</feature>
<reference evidence="14 15" key="1">
    <citation type="journal article" date="2016" name="Nat. Commun.">
        <title>Thousands of microbial genomes shed light on interconnected biogeochemical processes in an aquifer system.</title>
        <authorList>
            <person name="Anantharaman K."/>
            <person name="Brown C.T."/>
            <person name="Hug L.A."/>
            <person name="Sharon I."/>
            <person name="Castelle C.J."/>
            <person name="Probst A.J."/>
            <person name="Thomas B.C."/>
            <person name="Singh A."/>
            <person name="Wilkins M.J."/>
            <person name="Karaoz U."/>
            <person name="Brodie E.L."/>
            <person name="Williams K.H."/>
            <person name="Hubbard S.S."/>
            <person name="Banfield J.F."/>
        </authorList>
    </citation>
    <scope>NUCLEOTIDE SEQUENCE [LARGE SCALE GENOMIC DNA]</scope>
</reference>
<evidence type="ECO:0000256" key="12">
    <source>
        <dbReference type="RuleBase" id="RU003515"/>
    </source>
</evidence>
<evidence type="ECO:0000256" key="2">
    <source>
        <dbReference type="ARBA" id="ARBA00004065"/>
    </source>
</evidence>
<dbReference type="GO" id="GO:0006298">
    <property type="term" value="P:mismatch repair"/>
    <property type="evidence" value="ECO:0007669"/>
    <property type="project" value="TreeGrafter"/>
</dbReference>
<comment type="function">
    <text evidence="2 12">Endonuclease that specifically degrades the RNA of RNA-DNA hybrids.</text>
</comment>
<keyword evidence="8 11" id="KW-0255">Endonuclease</keyword>
<dbReference type="InterPro" id="IPR036397">
    <property type="entry name" value="RNaseH_sf"/>
</dbReference>
<dbReference type="GO" id="GO:0032299">
    <property type="term" value="C:ribonuclease H2 complex"/>
    <property type="evidence" value="ECO:0007669"/>
    <property type="project" value="TreeGrafter"/>
</dbReference>
<dbReference type="SUPFAM" id="SSF53098">
    <property type="entry name" value="Ribonuclease H-like"/>
    <property type="match status" value="1"/>
</dbReference>
<evidence type="ECO:0000256" key="3">
    <source>
        <dbReference type="ARBA" id="ARBA00004496"/>
    </source>
</evidence>
<keyword evidence="9 11" id="KW-0378">Hydrolase</keyword>
<dbReference type="InterPro" id="IPR012337">
    <property type="entry name" value="RNaseH-like_sf"/>
</dbReference>
<sequence length="210" mass="23321">MYNLKQRMNYVVGIDEAGRGPLAGPVAVGAVSILNPTTPSLRRASKNFFKSIKDSKKLSPSDRELWFALALEARKEGVLDFAVSLVSEKVIDRKGLSYAIKLGIKRSLVTLGVPEDSQVYLDGGIKAPEKFTHQLTVIKGDEKIPIISLASIVAKVIRDRKMVRLSKKFPEFNFDIHKGYGTSLHRKAIQKYGSTEAHRQSFLKHLTRGG</sequence>
<feature type="binding site" evidence="11">
    <location>
        <position position="15"/>
    </location>
    <ligand>
        <name>a divalent metal cation</name>
        <dbReference type="ChEBI" id="CHEBI:60240"/>
    </ligand>
</feature>
<evidence type="ECO:0000256" key="5">
    <source>
        <dbReference type="ARBA" id="ARBA00022490"/>
    </source>
</evidence>
<evidence type="ECO:0000256" key="7">
    <source>
        <dbReference type="ARBA" id="ARBA00022723"/>
    </source>
</evidence>
<dbReference type="InterPro" id="IPR001352">
    <property type="entry name" value="RNase_HII/HIII"/>
</dbReference>
<evidence type="ECO:0000256" key="1">
    <source>
        <dbReference type="ARBA" id="ARBA00000077"/>
    </source>
</evidence>